<reference evidence="2" key="2">
    <citation type="submission" date="2020-10" db="EMBL/GenBank/DDBJ databases">
        <title>Comparative genomics of the Acetobacterium genus.</title>
        <authorList>
            <person name="Marshall C."/>
            <person name="May H."/>
            <person name="Norman S."/>
        </authorList>
    </citation>
    <scope>NUCLEOTIDE SEQUENCE</scope>
    <source>
        <strain evidence="2">DER-2019</strain>
    </source>
</reference>
<dbReference type="RefSeq" id="WP_148565815.1">
    <property type="nucleotide sequence ID" value="NZ_RXYA01000002.1"/>
</dbReference>
<sequence>MKQINSITEIDAFKKENDMLLVYFGSNTCSVCRDLLPKIEQMLGNYPSISAVKVDIQKSPALSASFSVFTVPAVILFIQEKETLREAGIMSLRHLEEQISRYVELFFKR</sequence>
<dbReference type="Gene3D" id="3.40.30.10">
    <property type="entry name" value="Glutaredoxin"/>
    <property type="match status" value="1"/>
</dbReference>
<evidence type="ECO:0000313" key="3">
    <source>
        <dbReference type="Proteomes" id="UP000616595"/>
    </source>
</evidence>
<feature type="domain" description="Thioredoxin" evidence="1">
    <location>
        <begin position="14"/>
        <end position="99"/>
    </location>
</feature>
<protein>
    <submittedName>
        <fullName evidence="2">Thioredoxin</fullName>
    </submittedName>
</protein>
<dbReference type="OrthoDB" id="411356at2"/>
<dbReference type="InterPro" id="IPR036249">
    <property type="entry name" value="Thioredoxin-like_sf"/>
</dbReference>
<dbReference type="InterPro" id="IPR013766">
    <property type="entry name" value="Thioredoxin_domain"/>
</dbReference>
<name>A0A923HRP9_9FIRM</name>
<accession>A0A923HRP9</accession>
<dbReference type="CDD" id="cd02947">
    <property type="entry name" value="TRX_family"/>
    <property type="match status" value="1"/>
</dbReference>
<comment type="caution">
    <text evidence="2">The sequence shown here is derived from an EMBL/GenBank/DDBJ whole genome shotgun (WGS) entry which is preliminary data.</text>
</comment>
<dbReference type="Pfam" id="PF00085">
    <property type="entry name" value="Thioredoxin"/>
    <property type="match status" value="1"/>
</dbReference>
<keyword evidence="3" id="KW-1185">Reference proteome</keyword>
<gene>
    <name evidence="2" type="ORF">GH810_03845</name>
</gene>
<dbReference type="AlphaFoldDB" id="A0A923HRP9"/>
<evidence type="ECO:0000259" key="1">
    <source>
        <dbReference type="Pfam" id="PF00085"/>
    </source>
</evidence>
<dbReference type="SUPFAM" id="SSF52833">
    <property type="entry name" value="Thioredoxin-like"/>
    <property type="match status" value="1"/>
</dbReference>
<dbReference type="Proteomes" id="UP000616595">
    <property type="component" value="Unassembled WGS sequence"/>
</dbReference>
<reference evidence="2" key="1">
    <citation type="submission" date="2019-10" db="EMBL/GenBank/DDBJ databases">
        <authorList>
            <person name="Ross D.E."/>
            <person name="Gulliver D."/>
        </authorList>
    </citation>
    <scope>NUCLEOTIDE SEQUENCE</scope>
    <source>
        <strain evidence="2">DER-2019</strain>
    </source>
</reference>
<dbReference type="EMBL" id="WJBD01000003">
    <property type="protein sequence ID" value="MBC3887438.1"/>
    <property type="molecule type" value="Genomic_DNA"/>
</dbReference>
<organism evidence="2 3">
    <name type="scientific">Acetobacterium paludosum</name>
    <dbReference type="NCBI Taxonomy" id="52693"/>
    <lineage>
        <taxon>Bacteria</taxon>
        <taxon>Bacillati</taxon>
        <taxon>Bacillota</taxon>
        <taxon>Clostridia</taxon>
        <taxon>Eubacteriales</taxon>
        <taxon>Eubacteriaceae</taxon>
        <taxon>Acetobacterium</taxon>
    </lineage>
</organism>
<evidence type="ECO:0000313" key="2">
    <source>
        <dbReference type="EMBL" id="MBC3887438.1"/>
    </source>
</evidence>
<proteinExistence type="predicted"/>